<evidence type="ECO:0000256" key="4">
    <source>
        <dbReference type="ARBA" id="ARBA00023134"/>
    </source>
</evidence>
<reference evidence="6" key="1">
    <citation type="submission" date="2016-11" db="UniProtKB">
        <authorList>
            <consortium name="WormBaseParasite"/>
        </authorList>
    </citation>
    <scope>IDENTIFICATION</scope>
</reference>
<name>A0A1I7XTG1_HETBA</name>
<keyword evidence="2" id="KW-0547">Nucleotide-binding</keyword>
<dbReference type="SMART" id="SM00173">
    <property type="entry name" value="RAS"/>
    <property type="match status" value="1"/>
</dbReference>
<dbReference type="GO" id="GO:0003924">
    <property type="term" value="F:GTPase activity"/>
    <property type="evidence" value="ECO:0007669"/>
    <property type="project" value="InterPro"/>
</dbReference>
<dbReference type="PROSITE" id="PS51421">
    <property type="entry name" value="RAS"/>
    <property type="match status" value="1"/>
</dbReference>
<keyword evidence="4" id="KW-0342">GTP-binding</keyword>
<protein>
    <submittedName>
        <fullName evidence="6">Ras-related protein Rab-18</fullName>
    </submittedName>
</protein>
<dbReference type="InterPro" id="IPR005225">
    <property type="entry name" value="Small_GTP-bd"/>
</dbReference>
<dbReference type="FunFam" id="3.40.50.300:FF:001447">
    <property type="entry name" value="Ras-related protein Rab-1B"/>
    <property type="match status" value="1"/>
</dbReference>
<dbReference type="SMART" id="SM00175">
    <property type="entry name" value="RAB"/>
    <property type="match status" value="1"/>
</dbReference>
<sequence length="156" mass="18027">MLAASIKDVKVVIIGDSGVGKSAILKRFFHNIFYEEDQATIGIDFLHKVVKLNDDTAVRLQLWDTAGQERFRQLAPSYIRDAVVALLVFDLTRQHIPCSTKLFESKRSKIFLEPNILEQIARWTLFVERERGKETKVFLVGNKCDLKNKRFFIINN</sequence>
<organism evidence="5 6">
    <name type="scientific">Heterorhabditis bacteriophora</name>
    <name type="common">Entomopathogenic nematode worm</name>
    <dbReference type="NCBI Taxonomy" id="37862"/>
    <lineage>
        <taxon>Eukaryota</taxon>
        <taxon>Metazoa</taxon>
        <taxon>Ecdysozoa</taxon>
        <taxon>Nematoda</taxon>
        <taxon>Chromadorea</taxon>
        <taxon>Rhabditida</taxon>
        <taxon>Rhabditina</taxon>
        <taxon>Rhabditomorpha</taxon>
        <taxon>Strongyloidea</taxon>
        <taxon>Heterorhabditidae</taxon>
        <taxon>Heterorhabditis</taxon>
    </lineage>
</organism>
<dbReference type="InterPro" id="IPR025662">
    <property type="entry name" value="Sigma_54_int_dom_ATP-bd_1"/>
</dbReference>
<evidence type="ECO:0000256" key="1">
    <source>
        <dbReference type="ARBA" id="ARBA00022448"/>
    </source>
</evidence>
<dbReference type="NCBIfam" id="TIGR00231">
    <property type="entry name" value="small_GTP"/>
    <property type="match status" value="1"/>
</dbReference>
<dbReference type="GO" id="GO:0015031">
    <property type="term" value="P:protein transport"/>
    <property type="evidence" value="ECO:0007669"/>
    <property type="project" value="UniProtKB-KW"/>
</dbReference>
<dbReference type="Proteomes" id="UP000095283">
    <property type="component" value="Unplaced"/>
</dbReference>
<dbReference type="InterPro" id="IPR001806">
    <property type="entry name" value="Small_GTPase"/>
</dbReference>
<dbReference type="SUPFAM" id="SSF52540">
    <property type="entry name" value="P-loop containing nucleoside triphosphate hydrolases"/>
    <property type="match status" value="1"/>
</dbReference>
<evidence type="ECO:0000313" key="5">
    <source>
        <dbReference type="Proteomes" id="UP000095283"/>
    </source>
</evidence>
<dbReference type="Gene3D" id="3.40.50.300">
    <property type="entry name" value="P-loop containing nucleotide triphosphate hydrolases"/>
    <property type="match status" value="1"/>
</dbReference>
<dbReference type="GO" id="GO:0005525">
    <property type="term" value="F:GTP binding"/>
    <property type="evidence" value="ECO:0007669"/>
    <property type="project" value="UniProtKB-KW"/>
</dbReference>
<dbReference type="AlphaFoldDB" id="A0A1I7XTG1"/>
<accession>A0A1I7XTG1</accession>
<keyword evidence="5" id="KW-1185">Reference proteome</keyword>
<dbReference type="Pfam" id="PF08477">
    <property type="entry name" value="Roc"/>
    <property type="match status" value="1"/>
</dbReference>
<keyword evidence="1" id="KW-0813">Transport</keyword>
<dbReference type="SMART" id="SM00174">
    <property type="entry name" value="RHO"/>
    <property type="match status" value="1"/>
</dbReference>
<dbReference type="PROSITE" id="PS51419">
    <property type="entry name" value="RAB"/>
    <property type="match status" value="1"/>
</dbReference>
<keyword evidence="3" id="KW-0653">Protein transport</keyword>
<proteinExistence type="predicted"/>
<evidence type="ECO:0000256" key="2">
    <source>
        <dbReference type="ARBA" id="ARBA00022741"/>
    </source>
</evidence>
<dbReference type="CDD" id="cd00154">
    <property type="entry name" value="Rab"/>
    <property type="match status" value="1"/>
</dbReference>
<dbReference type="WBParaSite" id="Hba_20816">
    <property type="protein sequence ID" value="Hba_20816"/>
    <property type="gene ID" value="Hba_20816"/>
</dbReference>
<evidence type="ECO:0000313" key="6">
    <source>
        <dbReference type="WBParaSite" id="Hba_20816"/>
    </source>
</evidence>
<dbReference type="InterPro" id="IPR027417">
    <property type="entry name" value="P-loop_NTPase"/>
</dbReference>
<dbReference type="PANTHER" id="PTHR47977">
    <property type="entry name" value="RAS-RELATED PROTEIN RAB"/>
    <property type="match status" value="1"/>
</dbReference>
<dbReference type="PRINTS" id="PR00449">
    <property type="entry name" value="RASTRNSFRMNG"/>
</dbReference>
<evidence type="ECO:0000256" key="3">
    <source>
        <dbReference type="ARBA" id="ARBA00022927"/>
    </source>
</evidence>
<dbReference type="PROSITE" id="PS00675">
    <property type="entry name" value="SIGMA54_INTERACT_1"/>
    <property type="match status" value="1"/>
</dbReference>
<dbReference type="InterPro" id="IPR050227">
    <property type="entry name" value="Rab"/>
</dbReference>